<accession>F0XV79</accession>
<sequence length="545" mass="59648">MSSPEEISDLKRERVHPQTPRPDEQTMLLSILDATTANFALTNVIWLFERPKGMDVSDVPGHLRRTLSTTLNSYPQWCGLLQSIDVIDNDQIPEGAKGFPAHGRRFGRVYTRFGGSAEVGVDFATAASSLTLDSLYSSERTKTQPLWNCKDDGIARFINTCDIAHALQPNDPDAKTGIRKPIMGIQCTMLACGGFVLAAKIAHPLADISGLVYFVSDWAKMSQAIVTGSTPPVLSPVFEPARLDEVAASDINSHQPDPAIVKKTQALPLHRYDWWAPPGKPPAPFLDEADLLTPSGQPMPWEEWDVKAPVSGYTIHLTKEQVEFLWKDATTGAEKGGFVISKHDAVLAHMYSCIMRARRLENDEGPVHCDLVLGLRSALKLGESFMGSPIIMINVEMPGTEACLTEEGKPMGLLAPIAKKVRETIVTTSNRDNLSAHLHTVAFEGSPQRLWQAFLGQRHILVTTWARAGLYDVDFGLGSDIRYADGLMPNLDGVVFIKEAPPSSGGFVSASRPSWTSDGVDIGINIKTEDMERLLKDPLLLPSCS</sequence>
<dbReference type="OrthoDB" id="444127at2759"/>
<dbReference type="PANTHER" id="PTHR31642:SF310">
    <property type="entry name" value="FATTY ALCOHOL:CAFFEOYL-COA ACYLTRANSFERASE"/>
    <property type="match status" value="1"/>
</dbReference>
<dbReference type="Pfam" id="PF02458">
    <property type="entry name" value="Transferase"/>
    <property type="match status" value="2"/>
</dbReference>
<dbReference type="GO" id="GO:0016747">
    <property type="term" value="F:acyltransferase activity, transferring groups other than amino-acyl groups"/>
    <property type="evidence" value="ECO:0007669"/>
    <property type="project" value="TreeGrafter"/>
</dbReference>
<evidence type="ECO:0000313" key="3">
    <source>
        <dbReference type="EMBL" id="EFW98749.1"/>
    </source>
</evidence>
<dbReference type="GeneID" id="25977831"/>
<organism evidence="4">
    <name type="scientific">Grosmannia clavigera (strain kw1407 / UAMH 11150)</name>
    <name type="common">Blue stain fungus</name>
    <name type="synonym">Graphiocladiella clavigera</name>
    <dbReference type="NCBI Taxonomy" id="655863"/>
    <lineage>
        <taxon>Eukaryota</taxon>
        <taxon>Fungi</taxon>
        <taxon>Dikarya</taxon>
        <taxon>Ascomycota</taxon>
        <taxon>Pezizomycotina</taxon>
        <taxon>Sordariomycetes</taxon>
        <taxon>Sordariomycetidae</taxon>
        <taxon>Ophiostomatales</taxon>
        <taxon>Ophiostomataceae</taxon>
        <taxon>Leptographium</taxon>
    </lineage>
</organism>
<evidence type="ECO:0000256" key="2">
    <source>
        <dbReference type="SAM" id="MobiDB-lite"/>
    </source>
</evidence>
<reference evidence="3 4" key="1">
    <citation type="journal article" date="2011" name="Proc. Natl. Acad. Sci. U.S.A.">
        <title>Genome and transcriptome analyses of the mountain pine beetle-fungal symbiont Grosmannia clavigera, a lodgepole pine pathogen.</title>
        <authorList>
            <person name="DiGuistini S."/>
            <person name="Wang Y."/>
            <person name="Liao N.Y."/>
            <person name="Taylor G."/>
            <person name="Tanguay P."/>
            <person name="Feau N."/>
            <person name="Henrissat B."/>
            <person name="Chan S.K."/>
            <person name="Hesse-Orce U."/>
            <person name="Alamouti S.M."/>
            <person name="Tsui C.K.M."/>
            <person name="Docking R.T."/>
            <person name="Levasseur A."/>
            <person name="Haridas S."/>
            <person name="Robertson G."/>
            <person name="Birol I."/>
            <person name="Holt R.A."/>
            <person name="Marra M.A."/>
            <person name="Hamelin R.C."/>
            <person name="Hirst M."/>
            <person name="Jones S.J.M."/>
            <person name="Bohlmann J."/>
            <person name="Breuil C."/>
        </authorList>
    </citation>
    <scope>NUCLEOTIDE SEQUENCE [LARGE SCALE GENOMIC DNA]</scope>
    <source>
        <strain evidence="4">kw1407 / UAMH 11150</strain>
    </source>
</reference>
<dbReference type="RefSeq" id="XP_014168232.1">
    <property type="nucleotide sequence ID" value="XM_014312757.1"/>
</dbReference>
<dbReference type="eggNOG" id="ENOG502QVMC">
    <property type="taxonomic scope" value="Eukaryota"/>
</dbReference>
<keyword evidence="4" id="KW-1185">Reference proteome</keyword>
<dbReference type="STRING" id="655863.F0XV79"/>
<evidence type="ECO:0000256" key="1">
    <source>
        <dbReference type="ARBA" id="ARBA00022679"/>
    </source>
</evidence>
<dbReference type="GO" id="GO:0044550">
    <property type="term" value="P:secondary metabolite biosynthetic process"/>
    <property type="evidence" value="ECO:0007669"/>
    <property type="project" value="TreeGrafter"/>
</dbReference>
<dbReference type="Proteomes" id="UP000007796">
    <property type="component" value="Unassembled WGS sequence"/>
</dbReference>
<evidence type="ECO:0000313" key="4">
    <source>
        <dbReference type="Proteomes" id="UP000007796"/>
    </source>
</evidence>
<proteinExistence type="predicted"/>
<name>F0XV79_GROCL</name>
<dbReference type="EMBL" id="GL630006">
    <property type="protein sequence ID" value="EFW98749.1"/>
    <property type="molecule type" value="Genomic_DNA"/>
</dbReference>
<protein>
    <submittedName>
        <fullName evidence="3">Transferase family protein</fullName>
    </submittedName>
</protein>
<dbReference type="InParanoid" id="F0XV79"/>
<dbReference type="PANTHER" id="PTHR31642">
    <property type="entry name" value="TRICHOTHECENE 3-O-ACETYLTRANSFERASE"/>
    <property type="match status" value="1"/>
</dbReference>
<feature type="region of interest" description="Disordered" evidence="2">
    <location>
        <begin position="1"/>
        <end position="23"/>
    </location>
</feature>
<gene>
    <name evidence="3" type="ORF">CMQ_4601</name>
</gene>
<feature type="compositionally biased region" description="Basic and acidic residues" evidence="2">
    <location>
        <begin position="8"/>
        <end position="23"/>
    </location>
</feature>
<dbReference type="InterPro" id="IPR023213">
    <property type="entry name" value="CAT-like_dom_sf"/>
</dbReference>
<keyword evidence="1 3" id="KW-0808">Transferase</keyword>
<dbReference type="Gene3D" id="3.30.559.10">
    <property type="entry name" value="Chloramphenicol acetyltransferase-like domain"/>
    <property type="match status" value="2"/>
</dbReference>
<dbReference type="HOGENOM" id="CLU_041459_0_0_1"/>
<dbReference type="InterPro" id="IPR050317">
    <property type="entry name" value="Plant_Fungal_Acyltransferase"/>
</dbReference>
<dbReference type="AlphaFoldDB" id="F0XV79"/>